<evidence type="ECO:0000313" key="1">
    <source>
        <dbReference type="EMBL" id="KAH7673713.1"/>
    </source>
</evidence>
<comment type="caution">
    <text evidence="1">The sequence shown here is derived from an EMBL/GenBank/DDBJ whole genome shotgun (WGS) entry which is preliminary data.</text>
</comment>
<sequence length="138" mass="14743">MSNTSTTTLYLFLLLISTTLLAPATTAVTCSTVSKTFVPCLGFVVGNVAKVPEACCSGLGQLVISAVTATDRQALCKCLTNAVKALPNVKDQYLRKLPEACGIRVTFPISLDANCDNVRILKSGSERDGQEMNKREIN</sequence>
<organism evidence="1 2">
    <name type="scientific">Dioscorea alata</name>
    <name type="common">Purple yam</name>
    <dbReference type="NCBI Taxonomy" id="55571"/>
    <lineage>
        <taxon>Eukaryota</taxon>
        <taxon>Viridiplantae</taxon>
        <taxon>Streptophyta</taxon>
        <taxon>Embryophyta</taxon>
        <taxon>Tracheophyta</taxon>
        <taxon>Spermatophyta</taxon>
        <taxon>Magnoliopsida</taxon>
        <taxon>Liliopsida</taxon>
        <taxon>Dioscoreales</taxon>
        <taxon>Dioscoreaceae</taxon>
        <taxon>Dioscorea</taxon>
    </lineage>
</organism>
<name>A0ACB7VHU1_DIOAL</name>
<reference evidence="2" key="1">
    <citation type="journal article" date="2022" name="Nat. Commun.">
        <title>Chromosome evolution and the genetic basis of agronomically important traits in greater yam.</title>
        <authorList>
            <person name="Bredeson J.V."/>
            <person name="Lyons J.B."/>
            <person name="Oniyinde I.O."/>
            <person name="Okereke N.R."/>
            <person name="Kolade O."/>
            <person name="Nnabue I."/>
            <person name="Nwadili C.O."/>
            <person name="Hribova E."/>
            <person name="Parker M."/>
            <person name="Nwogha J."/>
            <person name="Shu S."/>
            <person name="Carlson J."/>
            <person name="Kariba R."/>
            <person name="Muthemba S."/>
            <person name="Knop K."/>
            <person name="Barton G.J."/>
            <person name="Sherwood A.V."/>
            <person name="Lopez-Montes A."/>
            <person name="Asiedu R."/>
            <person name="Jamnadass R."/>
            <person name="Muchugi A."/>
            <person name="Goodstein D."/>
            <person name="Egesi C.N."/>
            <person name="Featherston J."/>
            <person name="Asfaw A."/>
            <person name="Simpson G.G."/>
            <person name="Dolezel J."/>
            <person name="Hendre P.S."/>
            <person name="Van Deynze A."/>
            <person name="Kumar P.L."/>
            <person name="Obidiegwu J.E."/>
            <person name="Bhattacharjee R."/>
            <person name="Rokhsar D.S."/>
        </authorList>
    </citation>
    <scope>NUCLEOTIDE SEQUENCE [LARGE SCALE GENOMIC DNA]</scope>
    <source>
        <strain evidence="2">cv. TDa95/00328</strain>
    </source>
</reference>
<dbReference type="Proteomes" id="UP000827976">
    <property type="component" value="Chromosome 8"/>
</dbReference>
<protein>
    <submittedName>
        <fullName evidence="1">Plant non-specific lipid-transfer protein/Par allergen protein</fullName>
    </submittedName>
</protein>
<accession>A0ACB7VHU1</accession>
<evidence type="ECO:0000313" key="2">
    <source>
        <dbReference type="Proteomes" id="UP000827976"/>
    </source>
</evidence>
<dbReference type="EMBL" id="CM037018">
    <property type="protein sequence ID" value="KAH7673713.1"/>
    <property type="molecule type" value="Genomic_DNA"/>
</dbReference>
<keyword evidence="2" id="KW-1185">Reference proteome</keyword>
<gene>
    <name evidence="1" type="ORF">IHE45_08G025500</name>
</gene>
<proteinExistence type="predicted"/>